<dbReference type="EMBL" id="FRCP01000008">
    <property type="protein sequence ID" value="SHM33253.1"/>
    <property type="molecule type" value="Genomic_DNA"/>
</dbReference>
<protein>
    <submittedName>
        <fullName evidence="2">1-acyl-sn-glycerol-3-phosphate acyltransferase</fullName>
    </submittedName>
</protein>
<keyword evidence="3" id="KW-1185">Reference proteome</keyword>
<keyword evidence="2" id="KW-0808">Transferase</keyword>
<sequence>MHLFNASSLVNEDGIKELLSTWNKPGELRNKLIEAKKMLLKVYNFRAYNIPEDFTTTSYVIAANHLTDSDGPLIISFYYELMHEVKDTYPELFVFAKKNCFNGVSIPKELAPILEFEKVCSVDRESSEGSMTALKDAVKWFEEGEKPKHFLIFPQGTIYDINKDSSEDIERGAFWLAKLLGIPVLPAFIEQAVEGDENRLVFGKPIVIPKGCRDFDEHKRLWLESVIEAQNELGILTGTPAREVVLDEEHQTRKRFKPK</sequence>
<dbReference type="SMART" id="SM00563">
    <property type="entry name" value="PlsC"/>
    <property type="match status" value="1"/>
</dbReference>
<dbReference type="AlphaFoldDB" id="A0A1M7HY42"/>
<dbReference type="RefSeq" id="WP_073285794.1">
    <property type="nucleotide sequence ID" value="NZ_FRCP01000008.1"/>
</dbReference>
<dbReference type="GO" id="GO:0016746">
    <property type="term" value="F:acyltransferase activity"/>
    <property type="evidence" value="ECO:0007669"/>
    <property type="project" value="UniProtKB-KW"/>
</dbReference>
<gene>
    <name evidence="2" type="ORF">SAMN02746066_01645</name>
</gene>
<dbReference type="SUPFAM" id="SSF69593">
    <property type="entry name" value="Glycerol-3-phosphate (1)-acyltransferase"/>
    <property type="match status" value="1"/>
</dbReference>
<name>A0A1M7HY42_9FIRM</name>
<dbReference type="InterPro" id="IPR002123">
    <property type="entry name" value="Plipid/glycerol_acylTrfase"/>
</dbReference>
<evidence type="ECO:0000313" key="3">
    <source>
        <dbReference type="Proteomes" id="UP000184038"/>
    </source>
</evidence>
<dbReference type="Proteomes" id="UP000184038">
    <property type="component" value="Unassembled WGS sequence"/>
</dbReference>
<accession>A0A1M7HY42</accession>
<proteinExistence type="predicted"/>
<reference evidence="2 3" key="1">
    <citation type="submission" date="2016-11" db="EMBL/GenBank/DDBJ databases">
        <authorList>
            <person name="Jaros S."/>
            <person name="Januszkiewicz K."/>
            <person name="Wedrychowicz H."/>
        </authorList>
    </citation>
    <scope>NUCLEOTIDE SEQUENCE [LARGE SCALE GENOMIC DNA]</scope>
    <source>
        <strain evidence="2 3">DSM 15930</strain>
    </source>
</reference>
<dbReference type="OrthoDB" id="2080154at2"/>
<feature type="domain" description="Phospholipid/glycerol acyltransferase" evidence="1">
    <location>
        <begin position="59"/>
        <end position="192"/>
    </location>
</feature>
<keyword evidence="2" id="KW-0012">Acyltransferase</keyword>
<dbReference type="Pfam" id="PF01553">
    <property type="entry name" value="Acyltransferase"/>
    <property type="match status" value="1"/>
</dbReference>
<evidence type="ECO:0000313" key="2">
    <source>
        <dbReference type="EMBL" id="SHM33253.1"/>
    </source>
</evidence>
<evidence type="ECO:0000259" key="1">
    <source>
        <dbReference type="SMART" id="SM00563"/>
    </source>
</evidence>
<dbReference type="STRING" id="1120996.SAMN02746066_01645"/>
<organism evidence="2 3">
    <name type="scientific">Anaerosporobacter mobilis DSM 15930</name>
    <dbReference type="NCBI Taxonomy" id="1120996"/>
    <lineage>
        <taxon>Bacteria</taxon>
        <taxon>Bacillati</taxon>
        <taxon>Bacillota</taxon>
        <taxon>Clostridia</taxon>
        <taxon>Lachnospirales</taxon>
        <taxon>Lachnospiraceae</taxon>
        <taxon>Anaerosporobacter</taxon>
    </lineage>
</organism>